<dbReference type="PANTHER" id="PTHR30055:SF148">
    <property type="entry name" value="TETR-FAMILY TRANSCRIPTIONAL REGULATOR"/>
    <property type="match status" value="1"/>
</dbReference>
<dbReference type="GO" id="GO:0003700">
    <property type="term" value="F:DNA-binding transcription factor activity"/>
    <property type="evidence" value="ECO:0007669"/>
    <property type="project" value="TreeGrafter"/>
</dbReference>
<evidence type="ECO:0000259" key="3">
    <source>
        <dbReference type="PROSITE" id="PS50977"/>
    </source>
</evidence>
<evidence type="ECO:0000256" key="1">
    <source>
        <dbReference type="ARBA" id="ARBA00023125"/>
    </source>
</evidence>
<dbReference type="EMBL" id="JANYMP010000029">
    <property type="protein sequence ID" value="MCS7483160.1"/>
    <property type="molecule type" value="Genomic_DNA"/>
</dbReference>
<gene>
    <name evidence="4" type="ORF">NZH93_40490</name>
</gene>
<keyword evidence="1 2" id="KW-0238">DNA-binding</keyword>
<keyword evidence="5" id="KW-1185">Reference proteome</keyword>
<dbReference type="PANTHER" id="PTHR30055">
    <property type="entry name" value="HTH-TYPE TRANSCRIPTIONAL REGULATOR RUTR"/>
    <property type="match status" value="1"/>
</dbReference>
<dbReference type="InterPro" id="IPR001647">
    <property type="entry name" value="HTH_TetR"/>
</dbReference>
<accession>A0A9X2VUJ4</accession>
<comment type="caution">
    <text evidence="4">The sequence shown here is derived from an EMBL/GenBank/DDBJ whole genome shotgun (WGS) entry which is preliminary data.</text>
</comment>
<dbReference type="GO" id="GO:0000976">
    <property type="term" value="F:transcription cis-regulatory region binding"/>
    <property type="evidence" value="ECO:0007669"/>
    <property type="project" value="TreeGrafter"/>
</dbReference>
<evidence type="ECO:0000256" key="2">
    <source>
        <dbReference type="PROSITE-ProRule" id="PRU00335"/>
    </source>
</evidence>
<dbReference type="InterPro" id="IPR036271">
    <property type="entry name" value="Tet_transcr_reg_TetR-rel_C_sf"/>
</dbReference>
<dbReference type="PROSITE" id="PS50977">
    <property type="entry name" value="HTH_TETR_2"/>
    <property type="match status" value="1"/>
</dbReference>
<dbReference type="SUPFAM" id="SSF46689">
    <property type="entry name" value="Homeodomain-like"/>
    <property type="match status" value="1"/>
</dbReference>
<dbReference type="AlphaFoldDB" id="A0A9X2VUJ4"/>
<name>A0A9X2VUJ4_9PSEU</name>
<protein>
    <submittedName>
        <fullName evidence="4">TetR/AcrR family transcriptional regulator</fullName>
    </submittedName>
</protein>
<feature type="domain" description="HTH tetR-type" evidence="3">
    <location>
        <begin position="16"/>
        <end position="76"/>
    </location>
</feature>
<dbReference type="SUPFAM" id="SSF48498">
    <property type="entry name" value="Tetracyclin repressor-like, C-terminal domain"/>
    <property type="match status" value="1"/>
</dbReference>
<proteinExistence type="predicted"/>
<dbReference type="Proteomes" id="UP001141259">
    <property type="component" value="Unassembled WGS sequence"/>
</dbReference>
<organism evidence="4 5">
    <name type="scientific">Umezawaea endophytica</name>
    <dbReference type="NCBI Taxonomy" id="1654476"/>
    <lineage>
        <taxon>Bacteria</taxon>
        <taxon>Bacillati</taxon>
        <taxon>Actinomycetota</taxon>
        <taxon>Actinomycetes</taxon>
        <taxon>Pseudonocardiales</taxon>
        <taxon>Pseudonocardiaceae</taxon>
        <taxon>Umezawaea</taxon>
    </lineage>
</organism>
<dbReference type="Gene3D" id="1.10.357.10">
    <property type="entry name" value="Tetracycline Repressor, domain 2"/>
    <property type="match status" value="1"/>
</dbReference>
<reference evidence="4" key="1">
    <citation type="submission" date="2022-08" db="EMBL/GenBank/DDBJ databases">
        <authorList>
            <person name="Tistechok S."/>
            <person name="Samborskyy M."/>
            <person name="Roman I."/>
        </authorList>
    </citation>
    <scope>NUCLEOTIDE SEQUENCE</scope>
    <source>
        <strain evidence="4">DSM 103496</strain>
    </source>
</reference>
<dbReference type="Pfam" id="PF00440">
    <property type="entry name" value="TetR_N"/>
    <property type="match status" value="1"/>
</dbReference>
<feature type="DNA-binding region" description="H-T-H motif" evidence="2">
    <location>
        <begin position="39"/>
        <end position="58"/>
    </location>
</feature>
<evidence type="ECO:0000313" key="4">
    <source>
        <dbReference type="EMBL" id="MCS7483160.1"/>
    </source>
</evidence>
<dbReference type="InterPro" id="IPR050109">
    <property type="entry name" value="HTH-type_TetR-like_transc_reg"/>
</dbReference>
<sequence>METRKAPEGTVDPRVQRTKSHVLALTRMLLADGGPTAVTYQELSKQARVTRQTLYRHWPTREALFVDLALEHAEAGMPDGSGSAEDVVAAFLFGLRDGMNDPASAAPLTTLIAYADSDKGCAAALREIATNRRSALNVLLAPLGAHLTAEEYATLCGPVLFQRFLTRTPASDDLLRQLAADWASSTPSPS</sequence>
<dbReference type="InterPro" id="IPR009057">
    <property type="entry name" value="Homeodomain-like_sf"/>
</dbReference>
<dbReference type="RefSeq" id="WP_259628619.1">
    <property type="nucleotide sequence ID" value="NZ_JANYMP010000029.1"/>
</dbReference>
<evidence type="ECO:0000313" key="5">
    <source>
        <dbReference type="Proteomes" id="UP001141259"/>
    </source>
</evidence>